<keyword evidence="2" id="KW-0604">Photosystem II</keyword>
<proteinExistence type="predicted"/>
<accession>A0A9P1DD76</accession>
<evidence type="ECO:0000256" key="2">
    <source>
        <dbReference type="ARBA" id="ARBA00023276"/>
    </source>
</evidence>
<evidence type="ECO:0000313" key="5">
    <source>
        <dbReference type="EMBL" id="CAL1160972.1"/>
    </source>
</evidence>
<evidence type="ECO:0000313" key="4">
    <source>
        <dbReference type="EMBL" id="CAI4007597.1"/>
    </source>
</evidence>
<protein>
    <submittedName>
        <fullName evidence="6">Photosystem II stability/assembly factor HCF136, chloroplastic</fullName>
    </submittedName>
</protein>
<dbReference type="PANTHER" id="PTHR47199">
    <property type="entry name" value="PHOTOSYSTEM II STABILITY/ASSEMBLY FACTOR HCF136, CHLOROPLASTIC"/>
    <property type="match status" value="1"/>
</dbReference>
<dbReference type="InterPro" id="IPR015943">
    <property type="entry name" value="WD40/YVTN_repeat-like_dom_sf"/>
</dbReference>
<dbReference type="OrthoDB" id="414512at2759"/>
<sequence length="181" mass="20495">MALALAPPAHAAAPTWVQYDLNTGETLYDIDFDEKDPNHGFIVGARALFYETKDGGNRWVSRSFANLGKGEDISYRFQTVSVNGDEVWIVGKPPLLLHSKDGCSACLAAFVERAGKKFQCLESYLESQRPMADGLHQLCHWNFVRRHGRSFVIPSRRTKCIKMLIICHHFQCVVAQWVHVF</sequence>
<evidence type="ECO:0000259" key="3">
    <source>
        <dbReference type="Pfam" id="PF14870"/>
    </source>
</evidence>
<dbReference type="SUPFAM" id="SSF110296">
    <property type="entry name" value="Oligoxyloglucan reducing end-specific cellobiohydrolase"/>
    <property type="match status" value="1"/>
</dbReference>
<dbReference type="Gene3D" id="2.130.10.10">
    <property type="entry name" value="YVTN repeat-like/Quinoprotein amine dehydrogenase"/>
    <property type="match status" value="1"/>
</dbReference>
<dbReference type="Proteomes" id="UP001152797">
    <property type="component" value="Unassembled WGS sequence"/>
</dbReference>
<dbReference type="EMBL" id="CAMXCT030004088">
    <property type="protein sequence ID" value="CAL4794909.1"/>
    <property type="molecule type" value="Genomic_DNA"/>
</dbReference>
<feature type="domain" description="Photosynthesis system II assembly factor Ycf48/Hcf136-like" evidence="3">
    <location>
        <begin position="12"/>
        <end position="103"/>
    </location>
</feature>
<organism evidence="4">
    <name type="scientific">Cladocopium goreaui</name>
    <dbReference type="NCBI Taxonomy" id="2562237"/>
    <lineage>
        <taxon>Eukaryota</taxon>
        <taxon>Sar</taxon>
        <taxon>Alveolata</taxon>
        <taxon>Dinophyceae</taxon>
        <taxon>Suessiales</taxon>
        <taxon>Symbiodiniaceae</taxon>
        <taxon>Cladocopium</taxon>
    </lineage>
</organism>
<keyword evidence="7" id="KW-1185">Reference proteome</keyword>
<keyword evidence="1" id="KW-0602">Photosynthesis</keyword>
<dbReference type="GO" id="GO:0015979">
    <property type="term" value="P:photosynthesis"/>
    <property type="evidence" value="ECO:0007669"/>
    <property type="project" value="UniProtKB-KW"/>
</dbReference>
<comment type="caution">
    <text evidence="4">The sequence shown here is derived from an EMBL/GenBank/DDBJ whole genome shotgun (WGS) entry which is preliminary data.</text>
</comment>
<dbReference type="GO" id="GO:0009523">
    <property type="term" value="C:photosystem II"/>
    <property type="evidence" value="ECO:0007669"/>
    <property type="project" value="UniProtKB-KW"/>
</dbReference>
<evidence type="ECO:0000313" key="7">
    <source>
        <dbReference type="Proteomes" id="UP001152797"/>
    </source>
</evidence>
<evidence type="ECO:0000256" key="1">
    <source>
        <dbReference type="ARBA" id="ARBA00022531"/>
    </source>
</evidence>
<reference evidence="4" key="1">
    <citation type="submission" date="2022-10" db="EMBL/GenBank/DDBJ databases">
        <authorList>
            <person name="Chen Y."/>
            <person name="Dougan E. K."/>
            <person name="Chan C."/>
            <person name="Rhodes N."/>
            <person name="Thang M."/>
        </authorList>
    </citation>
    <scope>NUCLEOTIDE SEQUENCE</scope>
</reference>
<dbReference type="InterPro" id="IPR028203">
    <property type="entry name" value="PSII_CF48-like_dom"/>
</dbReference>
<dbReference type="EMBL" id="CAMXCT020004088">
    <property type="protein sequence ID" value="CAL1160972.1"/>
    <property type="molecule type" value="Genomic_DNA"/>
</dbReference>
<reference evidence="5" key="2">
    <citation type="submission" date="2024-04" db="EMBL/GenBank/DDBJ databases">
        <authorList>
            <person name="Chen Y."/>
            <person name="Shah S."/>
            <person name="Dougan E. K."/>
            <person name="Thang M."/>
            <person name="Chan C."/>
        </authorList>
    </citation>
    <scope>NUCLEOTIDE SEQUENCE [LARGE SCALE GENOMIC DNA]</scope>
</reference>
<evidence type="ECO:0000313" key="6">
    <source>
        <dbReference type="EMBL" id="CAL4794909.1"/>
    </source>
</evidence>
<dbReference type="EMBL" id="CAMXCT010004088">
    <property type="protein sequence ID" value="CAI4007597.1"/>
    <property type="molecule type" value="Genomic_DNA"/>
</dbReference>
<dbReference type="Pfam" id="PF14870">
    <property type="entry name" value="PSII_BNR"/>
    <property type="match status" value="1"/>
</dbReference>
<dbReference type="AlphaFoldDB" id="A0A9P1DD76"/>
<gene>
    <name evidence="4" type="ORF">C1SCF055_LOCUS33139</name>
</gene>
<name>A0A9P1DD76_9DINO</name>
<dbReference type="PANTHER" id="PTHR47199:SF2">
    <property type="entry name" value="PHOTOSYSTEM II STABILITY_ASSEMBLY FACTOR HCF136, CHLOROPLASTIC"/>
    <property type="match status" value="1"/>
</dbReference>